<comment type="caution">
    <text evidence="7">The sequence shown here is derived from an EMBL/GenBank/DDBJ whole genome shotgun (WGS) entry which is preliminary data.</text>
</comment>
<dbReference type="NCBIfam" id="TIGR01197">
    <property type="entry name" value="nramp"/>
    <property type="match status" value="1"/>
</dbReference>
<feature type="transmembrane region" description="Helical" evidence="6">
    <location>
        <begin position="27"/>
        <end position="45"/>
    </location>
</feature>
<keyword evidence="3 6" id="KW-0812">Transmembrane</keyword>
<evidence type="ECO:0000256" key="1">
    <source>
        <dbReference type="ARBA" id="ARBA00004141"/>
    </source>
</evidence>
<feature type="transmembrane region" description="Helical" evidence="6">
    <location>
        <begin position="291"/>
        <end position="313"/>
    </location>
</feature>
<feature type="transmembrane region" description="Helical" evidence="6">
    <location>
        <begin position="333"/>
        <end position="354"/>
    </location>
</feature>
<feature type="transmembrane region" description="Helical" evidence="6">
    <location>
        <begin position="375"/>
        <end position="394"/>
    </location>
</feature>
<dbReference type="PANTHER" id="PTHR11706">
    <property type="entry name" value="SOLUTE CARRIER PROTEIN FAMILY 11 MEMBER"/>
    <property type="match status" value="1"/>
</dbReference>
<protein>
    <submittedName>
        <fullName evidence="7">Divalent metal cation transporter</fullName>
    </submittedName>
</protein>
<evidence type="ECO:0000313" key="7">
    <source>
        <dbReference type="EMBL" id="RGA01759.1"/>
    </source>
</evidence>
<evidence type="ECO:0000313" key="8">
    <source>
        <dbReference type="Proteomes" id="UP000262538"/>
    </source>
</evidence>
<feature type="transmembrane region" description="Helical" evidence="6">
    <location>
        <begin position="165"/>
        <end position="186"/>
    </location>
</feature>
<dbReference type="EMBL" id="QFZU02000160">
    <property type="protein sequence ID" value="RGA01759.1"/>
    <property type="molecule type" value="Genomic_DNA"/>
</dbReference>
<feature type="transmembrane region" description="Helical" evidence="6">
    <location>
        <begin position="138"/>
        <end position="158"/>
    </location>
</feature>
<comment type="subcellular location">
    <subcellularLocation>
        <location evidence="1">Membrane</location>
        <topology evidence="1">Multi-pass membrane protein</topology>
    </subcellularLocation>
</comment>
<keyword evidence="5 6" id="KW-0472">Membrane</keyword>
<keyword evidence="8" id="KW-1185">Reference proteome</keyword>
<dbReference type="Pfam" id="PF01566">
    <property type="entry name" value="Nramp"/>
    <property type="match status" value="1"/>
</dbReference>
<evidence type="ECO:0000256" key="3">
    <source>
        <dbReference type="ARBA" id="ARBA00022692"/>
    </source>
</evidence>
<proteinExistence type="predicted"/>
<evidence type="ECO:0000256" key="4">
    <source>
        <dbReference type="ARBA" id="ARBA00022989"/>
    </source>
</evidence>
<evidence type="ECO:0000256" key="2">
    <source>
        <dbReference type="ARBA" id="ARBA00022448"/>
    </source>
</evidence>
<feature type="transmembrane region" description="Helical" evidence="6">
    <location>
        <begin position="65"/>
        <end position="87"/>
    </location>
</feature>
<accession>A0ABX9LCX9</accession>
<dbReference type="NCBIfam" id="NF037982">
    <property type="entry name" value="Nramp_1"/>
    <property type="match status" value="1"/>
</dbReference>
<feature type="transmembrane region" description="Helical" evidence="6">
    <location>
        <begin position="439"/>
        <end position="461"/>
    </location>
</feature>
<keyword evidence="2" id="KW-0813">Transport</keyword>
<feature type="transmembrane region" description="Helical" evidence="6">
    <location>
        <begin position="206"/>
        <end position="225"/>
    </location>
</feature>
<dbReference type="InterPro" id="IPR001046">
    <property type="entry name" value="NRAMP_fam"/>
</dbReference>
<name>A0ABX9LCX9_9ACTN</name>
<evidence type="ECO:0000256" key="6">
    <source>
        <dbReference type="SAM" id="Phobius"/>
    </source>
</evidence>
<reference evidence="7 8" key="1">
    <citation type="submission" date="2018-08" db="EMBL/GenBank/DDBJ databases">
        <title>Microbispora. triticiradicis sp. nov., a novel actinomycete isolated from the root of wheat (Triticum aestivum L.)).</title>
        <authorList>
            <person name="Han C."/>
        </authorList>
    </citation>
    <scope>NUCLEOTIDE SEQUENCE [LARGE SCALE GENOMIC DNA]</scope>
    <source>
        <strain evidence="7 8">NEAU-HRDPA2-9</strain>
    </source>
</reference>
<organism evidence="7 8">
    <name type="scientific">Microbispora triticiradicis</name>
    <dbReference type="NCBI Taxonomy" id="2200763"/>
    <lineage>
        <taxon>Bacteria</taxon>
        <taxon>Bacillati</taxon>
        <taxon>Actinomycetota</taxon>
        <taxon>Actinomycetes</taxon>
        <taxon>Streptosporangiales</taxon>
        <taxon>Streptosporangiaceae</taxon>
        <taxon>Microbispora</taxon>
    </lineage>
</organism>
<keyword evidence="4 6" id="KW-1133">Transmembrane helix</keyword>
<dbReference type="PANTHER" id="PTHR11706:SF33">
    <property type="entry name" value="NATURAL RESISTANCE-ASSOCIATED MACROPHAGE PROTEIN 2"/>
    <property type="match status" value="1"/>
</dbReference>
<sequence length="462" mass="47298">MPGSGSGSVQTVSAVTAAGRPPSPGRLARLAGLCGPAFVVAVAYVDPGNFATNMSGGARYGTMLLWVIAVANVLAMFVQALSAKLGIATGRNLPELCRDHLPRPVSLLLWAQAEMVAVATDLAEFIGGAVALNLLFGVPLLPAAAITALVSSLLLLMAPRGRRRFEVTVAVMLAVVLAGFAYQVMLSGSLAGVAGGFVPRLAGPDSLLLATGIVGATVMPHVVYLHSALTQHQGRALAQHHGAVTRHHAAVTQHHGPVTQHHGARTERPRALARNRGAWDPRRAALQASRVDIAVALGTAGLVNMAMLTVAAATFDGSDLAGLEAVHAGLGEILGPGAAVAFALALLASGLASSSVGTYAGQVIMAGFLHRRVPLLARRLVTVLPAMAILAVGMDPTRALVLSQVALSFGIPFALVPLVVFTARRALMGDLVNRRATTAAGVAVAAVISALNGFLLMEVFIG</sequence>
<feature type="transmembrane region" description="Helical" evidence="6">
    <location>
        <begin position="406"/>
        <end position="427"/>
    </location>
</feature>
<dbReference type="Proteomes" id="UP000262538">
    <property type="component" value="Unassembled WGS sequence"/>
</dbReference>
<gene>
    <name evidence="7" type="ORF">DI270_028105</name>
</gene>
<dbReference type="PRINTS" id="PR00447">
    <property type="entry name" value="NATRESASSCMP"/>
</dbReference>
<evidence type="ECO:0000256" key="5">
    <source>
        <dbReference type="ARBA" id="ARBA00023136"/>
    </source>
</evidence>